<sequence>MQEEIRRQQIERLVMYSLDGSKQVEALNLLTECLTYDDYISILFHELLNTQNSSASQMICVLIKQAINKGKSFDHQTALTILISKLDTLKHIGVVLLTHIFLLADQSLQKEIFQWALTHSTHPLFIDVVSTIITDCYSSLGPSFEVEISQIVRLVTPQIASTTAGNVSQIILMLKEISYSPPPDFPNLYVDLLNHLLHLLPTANVNLKLAIGKFICEAPFVVKKAPEFTDPLINACFLLITDQADDIFVTGCDLLEALISAFPEKLDPFTFKLLLPRLVLSQNEQTELLEGNCDDE</sequence>
<dbReference type="InterPro" id="IPR016024">
    <property type="entry name" value="ARM-type_fold"/>
</dbReference>
<name>A0A0A1TZ16_ENTIV</name>
<gene>
    <name evidence="1" type="ORF">EIN_308200</name>
</gene>
<evidence type="ECO:0000313" key="1">
    <source>
        <dbReference type="EMBL" id="ELP86754.1"/>
    </source>
</evidence>
<proteinExistence type="predicted"/>
<evidence type="ECO:0000313" key="2">
    <source>
        <dbReference type="Proteomes" id="UP000014680"/>
    </source>
</evidence>
<dbReference type="GeneID" id="14885733"/>
<keyword evidence="2" id="KW-1185">Reference proteome</keyword>
<dbReference type="Proteomes" id="UP000014680">
    <property type="component" value="Unassembled WGS sequence"/>
</dbReference>
<reference evidence="1 2" key="1">
    <citation type="submission" date="2012-10" db="EMBL/GenBank/DDBJ databases">
        <authorList>
            <person name="Zafar N."/>
            <person name="Inman J."/>
            <person name="Hall N."/>
            <person name="Lorenzi H."/>
            <person name="Caler E."/>
        </authorList>
    </citation>
    <scope>NUCLEOTIDE SEQUENCE [LARGE SCALE GENOMIC DNA]</scope>
    <source>
        <strain evidence="1 2">IP1</strain>
    </source>
</reference>
<feature type="non-terminal residue" evidence="1">
    <location>
        <position position="1"/>
    </location>
</feature>
<dbReference type="EMBL" id="KB206936">
    <property type="protein sequence ID" value="ELP86754.1"/>
    <property type="molecule type" value="Genomic_DNA"/>
</dbReference>
<dbReference type="KEGG" id="eiv:EIN_308200"/>
<organism evidence="1 2">
    <name type="scientific">Entamoeba invadens IP1</name>
    <dbReference type="NCBI Taxonomy" id="370355"/>
    <lineage>
        <taxon>Eukaryota</taxon>
        <taxon>Amoebozoa</taxon>
        <taxon>Evosea</taxon>
        <taxon>Archamoebae</taxon>
        <taxon>Mastigamoebida</taxon>
        <taxon>Entamoebidae</taxon>
        <taxon>Entamoeba</taxon>
    </lineage>
</organism>
<dbReference type="RefSeq" id="XP_004186100.1">
    <property type="nucleotide sequence ID" value="XM_004186052.1"/>
</dbReference>
<dbReference type="SUPFAM" id="SSF48371">
    <property type="entry name" value="ARM repeat"/>
    <property type="match status" value="1"/>
</dbReference>
<protein>
    <submittedName>
        <fullName evidence="1">Uncharacterized protein</fullName>
    </submittedName>
</protein>
<accession>A0A0A1TZ16</accession>
<feature type="non-terminal residue" evidence="1">
    <location>
        <position position="296"/>
    </location>
</feature>
<dbReference type="AlphaFoldDB" id="A0A0A1TZ16"/>
<dbReference type="VEuPathDB" id="AmoebaDB:EIN_308200"/>